<feature type="transmembrane region" description="Helical" evidence="2">
    <location>
        <begin position="108"/>
        <end position="127"/>
    </location>
</feature>
<dbReference type="GO" id="GO:0008028">
    <property type="term" value="F:monocarboxylic acid transmembrane transporter activity"/>
    <property type="evidence" value="ECO:0007669"/>
    <property type="project" value="TreeGrafter"/>
</dbReference>
<feature type="transmembrane region" description="Helical" evidence="2">
    <location>
        <begin position="69"/>
        <end position="96"/>
    </location>
</feature>
<dbReference type="InterPro" id="IPR036259">
    <property type="entry name" value="MFS_trans_sf"/>
</dbReference>
<keyword evidence="2" id="KW-1133">Transmembrane helix</keyword>
<dbReference type="SUPFAM" id="SSF103473">
    <property type="entry name" value="MFS general substrate transporter"/>
    <property type="match status" value="1"/>
</dbReference>
<sequence>MEGKMCEEEMEERTVNKEEEMEERTKGETEILNSRNEPPEESQKESHGIQRESAEDRAKKTMRVPDGGWGWMVAFGAFLSSVLVLGQSFTFGILFSQYLLSEGVSSTTTGWIFSISLMMTHFMMVLVGPLTKEFGVRTVGYFGTTICVIAMFLSAFTPSPEFLYVTYSLLGGVGLGLVVSVCYTVVAPYFDKKRGRANTLLVAGSPVAQIVMMPLLRYLLDQYSFRGAALVYSGVLMHTYIGVTFFHPLKWHLKPSEDKAQEKILPHHGEEEIMGHPHSENSNSLLSQVDKQTDSQCVKRRYHQSASCTMNGIGGSFASISSSSSDFPVMGFVDVVVAAKTSSVSSSSLHGVGDDDDDEGNDFVKVGTDGDGGGDGQTCGVVRRLFNTFVRVGRSIITNFKLYRSLRVCIIAISFGLSSASFFNFIMLAPFSMQASGHSLQNAAWCLSAMGIVNLLSRFVVSPLADWKKFDIRICMMLGYFLKAIAAVGFALSDRLGFLALWTVLFGIGLGSTISLQILVIVSYMGMELLPATYGIAGITTAICFPIAGPLIGLVRDLTQNYEPSMYFIGSMDLVSAAMWIFMPAAVAWDNATNKCKQTSDTNQQQMDP</sequence>
<feature type="region of interest" description="Disordered" evidence="1">
    <location>
        <begin position="1"/>
        <end position="59"/>
    </location>
</feature>
<feature type="transmembrane region" description="Helical" evidence="2">
    <location>
        <begin position="442"/>
        <end position="461"/>
    </location>
</feature>
<evidence type="ECO:0000256" key="2">
    <source>
        <dbReference type="SAM" id="Phobius"/>
    </source>
</evidence>
<dbReference type="InterPro" id="IPR050327">
    <property type="entry name" value="Proton-linked_MCT"/>
</dbReference>
<evidence type="ECO:0000256" key="1">
    <source>
        <dbReference type="SAM" id="MobiDB-lite"/>
    </source>
</evidence>
<name>A0AAE1GBM2_PETCI</name>
<dbReference type="AlphaFoldDB" id="A0AAE1GBM2"/>
<feature type="transmembrane region" description="Helical" evidence="2">
    <location>
        <begin position="473"/>
        <end position="493"/>
    </location>
</feature>
<evidence type="ECO:0000313" key="4">
    <source>
        <dbReference type="Proteomes" id="UP001286313"/>
    </source>
</evidence>
<dbReference type="PANTHER" id="PTHR11360">
    <property type="entry name" value="MONOCARBOXYLATE TRANSPORTER"/>
    <property type="match status" value="1"/>
</dbReference>
<accession>A0AAE1GBM2</accession>
<keyword evidence="2" id="KW-0472">Membrane</keyword>
<feature type="transmembrane region" description="Helical" evidence="2">
    <location>
        <begin position="499"/>
        <end position="522"/>
    </location>
</feature>
<dbReference type="Gene3D" id="1.20.1250.20">
    <property type="entry name" value="MFS general substrate transporter like domains"/>
    <property type="match status" value="2"/>
</dbReference>
<dbReference type="EMBL" id="JAWQEG010000523">
    <property type="protein sequence ID" value="KAK3888890.1"/>
    <property type="molecule type" value="Genomic_DNA"/>
</dbReference>
<comment type="caution">
    <text evidence="3">The sequence shown here is derived from an EMBL/GenBank/DDBJ whole genome shotgun (WGS) entry which is preliminary data.</text>
</comment>
<organism evidence="3 4">
    <name type="scientific">Petrolisthes cinctipes</name>
    <name type="common">Flat porcelain crab</name>
    <dbReference type="NCBI Taxonomy" id="88211"/>
    <lineage>
        <taxon>Eukaryota</taxon>
        <taxon>Metazoa</taxon>
        <taxon>Ecdysozoa</taxon>
        <taxon>Arthropoda</taxon>
        <taxon>Crustacea</taxon>
        <taxon>Multicrustacea</taxon>
        <taxon>Malacostraca</taxon>
        <taxon>Eumalacostraca</taxon>
        <taxon>Eucarida</taxon>
        <taxon>Decapoda</taxon>
        <taxon>Pleocyemata</taxon>
        <taxon>Anomura</taxon>
        <taxon>Galatheoidea</taxon>
        <taxon>Porcellanidae</taxon>
        <taxon>Petrolisthes</taxon>
    </lineage>
</organism>
<reference evidence="3" key="1">
    <citation type="submission" date="2023-10" db="EMBL/GenBank/DDBJ databases">
        <title>Genome assemblies of two species of porcelain crab, Petrolisthes cinctipes and Petrolisthes manimaculis (Anomura: Porcellanidae).</title>
        <authorList>
            <person name="Angst P."/>
        </authorList>
    </citation>
    <scope>NUCLEOTIDE SEQUENCE</scope>
    <source>
        <strain evidence="3">PB745_01</strain>
        <tissue evidence="3">Gill</tissue>
    </source>
</reference>
<feature type="transmembrane region" description="Helical" evidence="2">
    <location>
        <begin position="198"/>
        <end position="219"/>
    </location>
</feature>
<keyword evidence="4" id="KW-1185">Reference proteome</keyword>
<gene>
    <name evidence="3" type="ORF">Pcinc_007080</name>
</gene>
<feature type="transmembrane region" description="Helical" evidence="2">
    <location>
        <begin position="408"/>
        <end position="430"/>
    </location>
</feature>
<dbReference type="Proteomes" id="UP001286313">
    <property type="component" value="Unassembled WGS sequence"/>
</dbReference>
<feature type="transmembrane region" description="Helical" evidence="2">
    <location>
        <begin position="567"/>
        <end position="589"/>
    </location>
</feature>
<dbReference type="PANTHER" id="PTHR11360:SF306">
    <property type="entry name" value="RE01051P"/>
    <property type="match status" value="1"/>
</dbReference>
<feature type="transmembrane region" description="Helical" evidence="2">
    <location>
        <begin position="534"/>
        <end position="555"/>
    </location>
</feature>
<evidence type="ECO:0000313" key="3">
    <source>
        <dbReference type="EMBL" id="KAK3888890.1"/>
    </source>
</evidence>
<dbReference type="Pfam" id="PF07690">
    <property type="entry name" value="MFS_1"/>
    <property type="match status" value="1"/>
</dbReference>
<feature type="transmembrane region" description="Helical" evidence="2">
    <location>
        <begin position="225"/>
        <end position="246"/>
    </location>
</feature>
<dbReference type="InterPro" id="IPR011701">
    <property type="entry name" value="MFS"/>
</dbReference>
<protein>
    <submittedName>
        <fullName evidence="3">Uncharacterized protein</fullName>
    </submittedName>
</protein>
<feature type="transmembrane region" description="Helical" evidence="2">
    <location>
        <begin position="139"/>
        <end position="156"/>
    </location>
</feature>
<proteinExistence type="predicted"/>
<feature type="transmembrane region" description="Helical" evidence="2">
    <location>
        <begin position="162"/>
        <end position="186"/>
    </location>
</feature>
<feature type="compositionally biased region" description="Basic and acidic residues" evidence="1">
    <location>
        <begin position="37"/>
        <end position="59"/>
    </location>
</feature>
<feature type="compositionally biased region" description="Basic and acidic residues" evidence="1">
    <location>
        <begin position="1"/>
        <end position="29"/>
    </location>
</feature>
<keyword evidence="2" id="KW-0812">Transmembrane</keyword>